<dbReference type="EMBL" id="LR798261">
    <property type="protein sequence ID" value="CAB5218762.1"/>
    <property type="molecule type" value="Genomic_DNA"/>
</dbReference>
<evidence type="ECO:0000256" key="1">
    <source>
        <dbReference type="SAM" id="MobiDB-lite"/>
    </source>
</evidence>
<accession>A0A6J7WPY1</accession>
<sequence>MIVEEIIGDVTATIIKDGQTVSLSVGSEFNDHERNSVAVIGTGKIVVRVDQNCTVEIRGIEAAVEETPAPVAKPAKAAKATQAPAPEPIPETPATE</sequence>
<feature type="region of interest" description="Disordered" evidence="1">
    <location>
        <begin position="68"/>
        <end position="96"/>
    </location>
</feature>
<gene>
    <name evidence="2" type="ORF">UFOVP218_129</name>
</gene>
<name>A0A6J7WPY1_9CAUD</name>
<reference evidence="2" key="1">
    <citation type="submission" date="2020-05" db="EMBL/GenBank/DDBJ databases">
        <authorList>
            <person name="Chiriac C."/>
            <person name="Salcher M."/>
            <person name="Ghai R."/>
            <person name="Kavagutti S V."/>
        </authorList>
    </citation>
    <scope>NUCLEOTIDE SEQUENCE</scope>
</reference>
<evidence type="ECO:0000313" key="2">
    <source>
        <dbReference type="EMBL" id="CAB5218762.1"/>
    </source>
</evidence>
<proteinExistence type="predicted"/>
<feature type="compositionally biased region" description="Low complexity" evidence="1">
    <location>
        <begin position="68"/>
        <end position="84"/>
    </location>
</feature>
<protein>
    <submittedName>
        <fullName evidence="2">Uncharacterized protein</fullName>
    </submittedName>
</protein>
<organism evidence="2">
    <name type="scientific">uncultured Caudovirales phage</name>
    <dbReference type="NCBI Taxonomy" id="2100421"/>
    <lineage>
        <taxon>Viruses</taxon>
        <taxon>Duplodnaviria</taxon>
        <taxon>Heunggongvirae</taxon>
        <taxon>Uroviricota</taxon>
        <taxon>Caudoviricetes</taxon>
        <taxon>Peduoviridae</taxon>
        <taxon>Maltschvirus</taxon>
        <taxon>Maltschvirus maltsch</taxon>
    </lineage>
</organism>
<feature type="compositionally biased region" description="Pro residues" evidence="1">
    <location>
        <begin position="85"/>
        <end position="96"/>
    </location>
</feature>